<evidence type="ECO:0000256" key="1">
    <source>
        <dbReference type="ARBA" id="ARBA00004651"/>
    </source>
</evidence>
<evidence type="ECO:0000256" key="2">
    <source>
        <dbReference type="ARBA" id="ARBA00022448"/>
    </source>
</evidence>
<keyword evidence="3" id="KW-1003">Cell membrane</keyword>
<comment type="caution">
    <text evidence="11">The sequence shown here is derived from an EMBL/GenBank/DDBJ whole genome shotgun (WGS) entry which is preliminary data.</text>
</comment>
<evidence type="ECO:0000256" key="4">
    <source>
        <dbReference type="ARBA" id="ARBA00022692"/>
    </source>
</evidence>
<accession>E8LH57</accession>
<comment type="subcellular location">
    <subcellularLocation>
        <location evidence="1">Cell membrane</location>
        <topology evidence="1">Multi-pass membrane protein</topology>
    </subcellularLocation>
    <subcellularLocation>
        <location evidence="8">Membrane</location>
        <topology evidence="8">Multi-pass membrane protein</topology>
    </subcellularLocation>
</comment>
<dbReference type="RefSeq" id="WP_009142245.1">
    <property type="nucleotide sequence ID" value="NZ_GL830939.1"/>
</dbReference>
<keyword evidence="7 9" id="KW-0472">Membrane</keyword>
<evidence type="ECO:0000256" key="7">
    <source>
        <dbReference type="ARBA" id="ARBA00023136"/>
    </source>
</evidence>
<dbReference type="PANTHER" id="PTHR30625">
    <property type="entry name" value="PROTEIN TOLQ"/>
    <property type="match status" value="1"/>
</dbReference>
<feature type="domain" description="MotA/TolQ/ExbB proton channel" evidence="10">
    <location>
        <begin position="68"/>
        <end position="177"/>
    </location>
</feature>
<keyword evidence="2 8" id="KW-0813">Transport</keyword>
<keyword evidence="6 9" id="KW-1133">Transmembrane helix</keyword>
<sequence length="203" mass="22799">MDLETIYGLIGPCGVAIVIIGIAAVFICSRSLIYTALSWREFKQRFLDVQRGDERCLRDYEGSNPFLRIIKDIVQTHASHSDDIRAEVAYLFNRNFKTAINGLSILKMITVISPLLGLLGTVSGMLMVFDAVSAAAAQNPEVLARGIWQALITTVMGLTVAIPTMVIYYFLSLRMRTFQIEAIEHSYRAIVITKKVHERKEKE</sequence>
<dbReference type="InterPro" id="IPR050790">
    <property type="entry name" value="ExbB/TolQ_transport"/>
</dbReference>
<dbReference type="HOGENOM" id="CLU_053325_4_5_6"/>
<evidence type="ECO:0000313" key="12">
    <source>
        <dbReference type="Proteomes" id="UP000018458"/>
    </source>
</evidence>
<keyword evidence="12" id="KW-1185">Reference proteome</keyword>
<feature type="transmembrane region" description="Helical" evidence="9">
    <location>
        <begin position="6"/>
        <end position="33"/>
    </location>
</feature>
<dbReference type="STRING" id="762983.HMPREF9444_00013"/>
<dbReference type="PANTHER" id="PTHR30625:SF15">
    <property type="entry name" value="BIOPOLYMER TRANSPORT PROTEIN EXBB"/>
    <property type="match status" value="1"/>
</dbReference>
<organism evidence="11 12">
    <name type="scientific">Succinatimonas hippei (strain DSM 22608 / JCM 16073 / KCTC 15190 / YIT 12066)</name>
    <dbReference type="NCBI Taxonomy" id="762983"/>
    <lineage>
        <taxon>Bacteria</taxon>
        <taxon>Pseudomonadati</taxon>
        <taxon>Pseudomonadota</taxon>
        <taxon>Gammaproteobacteria</taxon>
        <taxon>Aeromonadales</taxon>
        <taxon>Succinivibrionaceae</taxon>
        <taxon>Succinatimonas</taxon>
    </lineage>
</organism>
<keyword evidence="4 9" id="KW-0812">Transmembrane</keyword>
<feature type="transmembrane region" description="Helical" evidence="9">
    <location>
        <begin position="105"/>
        <end position="127"/>
    </location>
</feature>
<evidence type="ECO:0000256" key="6">
    <source>
        <dbReference type="ARBA" id="ARBA00022989"/>
    </source>
</evidence>
<comment type="similarity">
    <text evidence="8">Belongs to the exbB/tolQ family.</text>
</comment>
<evidence type="ECO:0000256" key="3">
    <source>
        <dbReference type="ARBA" id="ARBA00022475"/>
    </source>
</evidence>
<dbReference type="EMBL" id="AEVO01000001">
    <property type="protein sequence ID" value="EFY08151.1"/>
    <property type="molecule type" value="Genomic_DNA"/>
</dbReference>
<dbReference type="Proteomes" id="UP000018458">
    <property type="component" value="Unassembled WGS sequence"/>
</dbReference>
<evidence type="ECO:0000256" key="8">
    <source>
        <dbReference type="RuleBase" id="RU004057"/>
    </source>
</evidence>
<evidence type="ECO:0000259" key="10">
    <source>
        <dbReference type="Pfam" id="PF01618"/>
    </source>
</evidence>
<reference evidence="11 12" key="1">
    <citation type="submission" date="2011-01" db="EMBL/GenBank/DDBJ databases">
        <authorList>
            <person name="Weinstock G."/>
            <person name="Sodergren E."/>
            <person name="Clifton S."/>
            <person name="Fulton L."/>
            <person name="Fulton B."/>
            <person name="Courtney L."/>
            <person name="Fronick C."/>
            <person name="Harrison M."/>
            <person name="Strong C."/>
            <person name="Farmer C."/>
            <person name="Delahaunty K."/>
            <person name="Markovic C."/>
            <person name="Hall O."/>
            <person name="Minx P."/>
            <person name="Tomlinson C."/>
            <person name="Mitreva M."/>
            <person name="Hou S."/>
            <person name="Chen J."/>
            <person name="Wollam A."/>
            <person name="Pepin K.H."/>
            <person name="Johnson M."/>
            <person name="Bhonagiri V."/>
            <person name="Zhang X."/>
            <person name="Suruliraj S."/>
            <person name="Warren W."/>
            <person name="Chinwalla A."/>
            <person name="Mardis E.R."/>
            <person name="Wilson R.K."/>
        </authorList>
    </citation>
    <scope>NUCLEOTIDE SEQUENCE [LARGE SCALE GENOMIC DNA]</scope>
    <source>
        <strain evidence="12">DSM 22608 / JCM 16073 / KCTC 15190 / YIT 12066</strain>
    </source>
</reference>
<dbReference type="GO" id="GO:0017038">
    <property type="term" value="P:protein import"/>
    <property type="evidence" value="ECO:0007669"/>
    <property type="project" value="TreeGrafter"/>
</dbReference>
<feature type="transmembrane region" description="Helical" evidence="9">
    <location>
        <begin position="147"/>
        <end position="171"/>
    </location>
</feature>
<keyword evidence="5 8" id="KW-0653">Protein transport</keyword>
<dbReference type="OrthoDB" id="4045at2"/>
<dbReference type="Pfam" id="PF01618">
    <property type="entry name" value="MotA_ExbB"/>
    <property type="match status" value="1"/>
</dbReference>
<proteinExistence type="inferred from homology"/>
<dbReference type="GO" id="GO:0005886">
    <property type="term" value="C:plasma membrane"/>
    <property type="evidence" value="ECO:0007669"/>
    <property type="project" value="UniProtKB-SubCell"/>
</dbReference>
<protein>
    <submittedName>
        <fullName evidence="11">Transporter, MotA/TolQ/ExbB proton channel family protein</fullName>
    </submittedName>
</protein>
<gene>
    <name evidence="11" type="ORF">HMPREF9444_00013</name>
</gene>
<name>E8LH57_SUCHY</name>
<dbReference type="eggNOG" id="COG0811">
    <property type="taxonomic scope" value="Bacteria"/>
</dbReference>
<dbReference type="AlphaFoldDB" id="E8LH57"/>
<dbReference type="InterPro" id="IPR002898">
    <property type="entry name" value="MotA_ExbB_proton_chnl"/>
</dbReference>
<evidence type="ECO:0000313" key="11">
    <source>
        <dbReference type="EMBL" id="EFY08151.1"/>
    </source>
</evidence>
<evidence type="ECO:0000256" key="9">
    <source>
        <dbReference type="SAM" id="Phobius"/>
    </source>
</evidence>
<evidence type="ECO:0000256" key="5">
    <source>
        <dbReference type="ARBA" id="ARBA00022927"/>
    </source>
</evidence>